<evidence type="ECO:0000313" key="1">
    <source>
        <dbReference type="EMBL" id="OPB87497.1"/>
    </source>
</evidence>
<keyword evidence="2" id="KW-1185">Reference proteome</keyword>
<organism evidence="1 2">
    <name type="scientific">Elizabethkingia ursingii</name>
    <dbReference type="NCBI Taxonomy" id="1756150"/>
    <lineage>
        <taxon>Bacteria</taxon>
        <taxon>Pseudomonadati</taxon>
        <taxon>Bacteroidota</taxon>
        <taxon>Flavobacteriia</taxon>
        <taxon>Flavobacteriales</taxon>
        <taxon>Weeksellaceae</taxon>
        <taxon>Elizabethkingia</taxon>
    </lineage>
</organism>
<dbReference type="EMBL" id="MBDS01000016">
    <property type="protein sequence ID" value="OPB87497.1"/>
    <property type="molecule type" value="Genomic_DNA"/>
</dbReference>
<evidence type="ECO:0000313" key="2">
    <source>
        <dbReference type="Proteomes" id="UP000190016"/>
    </source>
</evidence>
<proteinExistence type="predicted"/>
<reference evidence="1 2" key="1">
    <citation type="submission" date="2016-07" db="EMBL/GenBank/DDBJ databases">
        <title>Revisiting the Taxonomy of the Elizabethkingia Genus based on Whole-Genome Sequencing, Optical Mapping, and MALDI-TOF.</title>
        <authorList>
            <person name="Nicholson A.C."/>
        </authorList>
    </citation>
    <scope>NUCLEOTIDE SEQUENCE [LARGE SCALE GENOMIC DNA]</scope>
    <source>
        <strain evidence="1 2">C1558</strain>
    </source>
</reference>
<gene>
    <name evidence="1" type="ORF">BB021_09510</name>
</gene>
<sequence>MYLNPFAWVRKQPRYEPAPETSELLRKLDEKYNLRMTIGDVIGNIWYYRDIDNKKETKSEHFELLLNTKDGKVDDIKKVHQYIDDFKTKFGQKKYFDSITVKLVNDSIPYQHDSLIYKSRM</sequence>
<comment type="caution">
    <text evidence="1">The sequence shown here is derived from an EMBL/GenBank/DDBJ whole genome shotgun (WGS) entry which is preliminary data.</text>
</comment>
<accession>A0ABX3N7K6</accession>
<name>A0ABX3N7K6_9FLAO</name>
<protein>
    <submittedName>
        <fullName evidence="1">Uncharacterized protein</fullName>
    </submittedName>
</protein>
<dbReference type="Proteomes" id="UP000190016">
    <property type="component" value="Unassembled WGS sequence"/>
</dbReference>